<comment type="caution">
    <text evidence="1">The sequence shown here is derived from an EMBL/GenBank/DDBJ whole genome shotgun (WGS) entry which is preliminary data.</text>
</comment>
<reference evidence="1" key="1">
    <citation type="journal article" date="2014" name="Front. Microbiol.">
        <title>High frequency of phylogenetically diverse reductive dehalogenase-homologous genes in deep subseafloor sedimentary metagenomes.</title>
        <authorList>
            <person name="Kawai M."/>
            <person name="Futagami T."/>
            <person name="Toyoda A."/>
            <person name="Takaki Y."/>
            <person name="Nishi S."/>
            <person name="Hori S."/>
            <person name="Arai W."/>
            <person name="Tsubouchi T."/>
            <person name="Morono Y."/>
            <person name="Uchiyama I."/>
            <person name="Ito T."/>
            <person name="Fujiyama A."/>
            <person name="Inagaki F."/>
            <person name="Takami H."/>
        </authorList>
    </citation>
    <scope>NUCLEOTIDE SEQUENCE</scope>
    <source>
        <strain evidence="1">Expedition CK06-06</strain>
    </source>
</reference>
<accession>X0UD50</accession>
<evidence type="ECO:0000313" key="1">
    <source>
        <dbReference type="EMBL" id="GAF97246.1"/>
    </source>
</evidence>
<dbReference type="EMBL" id="BARS01014828">
    <property type="protein sequence ID" value="GAF97246.1"/>
    <property type="molecule type" value="Genomic_DNA"/>
</dbReference>
<dbReference type="AlphaFoldDB" id="X0UD50"/>
<name>X0UD50_9ZZZZ</name>
<gene>
    <name evidence="1" type="ORF">S01H1_24648</name>
</gene>
<sequence>MLHNLHFNGIEIFSLGHSEQAVSLTSNFPKLANIPLLPAVCICPAILALILNNEAAPIPELADEIGVESVGGSLEPEGSIGSTLDIANPVFNFVKRIDKAGAFELLPLGLQVEYSRVEMLEKPVVAYIGAARAIAERTLYV</sequence>
<protein>
    <submittedName>
        <fullName evidence="1">Uncharacterized protein</fullName>
    </submittedName>
</protein>
<proteinExistence type="predicted"/>
<organism evidence="1">
    <name type="scientific">marine sediment metagenome</name>
    <dbReference type="NCBI Taxonomy" id="412755"/>
    <lineage>
        <taxon>unclassified sequences</taxon>
        <taxon>metagenomes</taxon>
        <taxon>ecological metagenomes</taxon>
    </lineage>
</organism>